<proteinExistence type="predicted"/>
<dbReference type="InterPro" id="IPR036610">
    <property type="entry name" value="PEBP-like_sf"/>
</dbReference>
<accession>A0A935MZL1</accession>
<comment type="caution">
    <text evidence="2">The sequence shown here is derived from an EMBL/GenBank/DDBJ whole genome shotgun (WGS) entry which is preliminary data.</text>
</comment>
<dbReference type="Pfam" id="PF01161">
    <property type="entry name" value="PBP"/>
    <property type="match status" value="1"/>
</dbReference>
<dbReference type="PANTHER" id="PTHR30289:SF1">
    <property type="entry name" value="PEBP (PHOSPHATIDYLETHANOLAMINE-BINDING PROTEIN) FAMILY PROTEIN"/>
    <property type="match status" value="1"/>
</dbReference>
<keyword evidence="1" id="KW-0732">Signal</keyword>
<feature type="signal peptide" evidence="1">
    <location>
        <begin position="1"/>
        <end position="21"/>
    </location>
</feature>
<evidence type="ECO:0000313" key="3">
    <source>
        <dbReference type="Proteomes" id="UP000739411"/>
    </source>
</evidence>
<evidence type="ECO:0000313" key="2">
    <source>
        <dbReference type="EMBL" id="MBK7416751.1"/>
    </source>
</evidence>
<dbReference type="InterPro" id="IPR008914">
    <property type="entry name" value="PEBP"/>
</dbReference>
<dbReference type="PANTHER" id="PTHR30289">
    <property type="entry name" value="UNCHARACTERIZED PROTEIN YBCL-RELATED"/>
    <property type="match status" value="1"/>
</dbReference>
<reference evidence="2 3" key="1">
    <citation type="submission" date="2020-10" db="EMBL/GenBank/DDBJ databases">
        <title>Connecting structure to function with the recovery of over 1000 high-quality activated sludge metagenome-assembled genomes encoding full-length rRNA genes using long-read sequencing.</title>
        <authorList>
            <person name="Singleton C.M."/>
            <person name="Petriglieri F."/>
            <person name="Kristensen J.M."/>
            <person name="Kirkegaard R.H."/>
            <person name="Michaelsen T.Y."/>
            <person name="Andersen M.H."/>
            <person name="Karst S.M."/>
            <person name="Dueholm M.S."/>
            <person name="Nielsen P.H."/>
            <person name="Albertsen M."/>
        </authorList>
    </citation>
    <scope>NUCLEOTIDE SEQUENCE [LARGE SCALE GENOMIC DNA]</scope>
    <source>
        <strain evidence="2">EsbW_18-Q3-R4-48_BATAC.463</strain>
    </source>
</reference>
<dbReference type="InterPro" id="IPR005247">
    <property type="entry name" value="YbhB_YbcL/LppC-like"/>
</dbReference>
<dbReference type="Proteomes" id="UP000739411">
    <property type="component" value="Unassembled WGS sequence"/>
</dbReference>
<dbReference type="NCBIfam" id="TIGR00481">
    <property type="entry name" value="YbhB/YbcL family Raf kinase inhibitor-like protein"/>
    <property type="match status" value="1"/>
</dbReference>
<protein>
    <submittedName>
        <fullName evidence="2">YbhB/YbcL family Raf kinase inhibitor-like protein</fullName>
    </submittedName>
</protein>
<organism evidence="2 3">
    <name type="scientific">Candidatus Dechloromonas phosphorivorans</name>
    <dbReference type="NCBI Taxonomy" id="2899244"/>
    <lineage>
        <taxon>Bacteria</taxon>
        <taxon>Pseudomonadati</taxon>
        <taxon>Pseudomonadota</taxon>
        <taxon>Betaproteobacteria</taxon>
        <taxon>Rhodocyclales</taxon>
        <taxon>Azonexaceae</taxon>
        <taxon>Dechloromonas</taxon>
    </lineage>
</organism>
<dbReference type="EMBL" id="JADJMS010000046">
    <property type="protein sequence ID" value="MBK7416751.1"/>
    <property type="molecule type" value="Genomic_DNA"/>
</dbReference>
<dbReference type="Gene3D" id="3.90.280.10">
    <property type="entry name" value="PEBP-like"/>
    <property type="match status" value="1"/>
</dbReference>
<dbReference type="SUPFAM" id="SSF49777">
    <property type="entry name" value="PEBP-like"/>
    <property type="match status" value="1"/>
</dbReference>
<dbReference type="CDD" id="cd00865">
    <property type="entry name" value="PEBP_bact_arch"/>
    <property type="match status" value="1"/>
</dbReference>
<sequence length="184" mass="19399">MSPRTLFLSTCLAITSMSAVADGFALSIPAIKANGWLSSEQVLNGFGCAGANHSPALGWRNTPAGTKSFALTVYDPDAATGSGWWHWVVINIPPTITRLPEAAGNPNLRLLPSEVVQVATDFGQPGFGGACPPVGDKPHKYIFTVYALNTEKIELPKHATAALAGFVINAHLIDKVSVTAIYGR</sequence>
<dbReference type="AlphaFoldDB" id="A0A935MZL1"/>
<gene>
    <name evidence="2" type="ORF">IPJ38_18260</name>
</gene>
<name>A0A935MZL1_9RHOO</name>
<feature type="chain" id="PRO_5037229526" evidence="1">
    <location>
        <begin position="22"/>
        <end position="184"/>
    </location>
</feature>
<evidence type="ECO:0000256" key="1">
    <source>
        <dbReference type="SAM" id="SignalP"/>
    </source>
</evidence>